<dbReference type="Gene3D" id="1.10.760.10">
    <property type="entry name" value="Cytochrome c-like domain"/>
    <property type="match status" value="1"/>
</dbReference>
<evidence type="ECO:0000256" key="4">
    <source>
        <dbReference type="PROSITE-ProRule" id="PRU00433"/>
    </source>
</evidence>
<proteinExistence type="predicted"/>
<evidence type="ECO:0000256" key="3">
    <source>
        <dbReference type="ARBA" id="ARBA00023004"/>
    </source>
</evidence>
<feature type="domain" description="Cytochrome c" evidence="6">
    <location>
        <begin position="24"/>
        <end position="115"/>
    </location>
</feature>
<name>A0ABV7TJW1_9RHOB</name>
<organism evidence="7 8">
    <name type="scientific">Lutimaribacter marinistellae</name>
    <dbReference type="NCBI Taxonomy" id="1820329"/>
    <lineage>
        <taxon>Bacteria</taxon>
        <taxon>Pseudomonadati</taxon>
        <taxon>Pseudomonadota</taxon>
        <taxon>Alphaproteobacteria</taxon>
        <taxon>Rhodobacterales</taxon>
        <taxon>Roseobacteraceae</taxon>
        <taxon>Lutimaribacter</taxon>
    </lineage>
</organism>
<protein>
    <submittedName>
        <fullName evidence="7">C-type cytochrome</fullName>
    </submittedName>
</protein>
<keyword evidence="8" id="KW-1185">Reference proteome</keyword>
<feature type="chain" id="PRO_5045966406" evidence="5">
    <location>
        <begin position="23"/>
        <end position="134"/>
    </location>
</feature>
<dbReference type="Proteomes" id="UP001595629">
    <property type="component" value="Unassembled WGS sequence"/>
</dbReference>
<keyword evidence="5" id="KW-0732">Signal</keyword>
<feature type="signal peptide" evidence="5">
    <location>
        <begin position="1"/>
        <end position="22"/>
    </location>
</feature>
<evidence type="ECO:0000256" key="5">
    <source>
        <dbReference type="SAM" id="SignalP"/>
    </source>
</evidence>
<evidence type="ECO:0000259" key="6">
    <source>
        <dbReference type="PROSITE" id="PS51007"/>
    </source>
</evidence>
<dbReference type="InterPro" id="IPR036909">
    <property type="entry name" value="Cyt_c-like_dom_sf"/>
</dbReference>
<sequence>MSLRLLTFFGVCLLAACSTQDAMPTAQEGEALFATNCAACHGYRGEGGELVGGQSAPDLTMIAARNDGVFPRAYVLSRIDGYEHREMSGQVMPEFGAMMLDPEMVPLVVDGVQTPTPRPMVALMLYLEEIQVSE</sequence>
<dbReference type="PROSITE" id="PS51257">
    <property type="entry name" value="PROKAR_LIPOPROTEIN"/>
    <property type="match status" value="1"/>
</dbReference>
<comment type="caution">
    <text evidence="7">The sequence shown here is derived from an EMBL/GenBank/DDBJ whole genome shotgun (WGS) entry which is preliminary data.</text>
</comment>
<dbReference type="SUPFAM" id="SSF46626">
    <property type="entry name" value="Cytochrome c"/>
    <property type="match status" value="1"/>
</dbReference>
<dbReference type="EMBL" id="JBHRXI010000016">
    <property type="protein sequence ID" value="MFC3615185.1"/>
    <property type="molecule type" value="Genomic_DNA"/>
</dbReference>
<accession>A0ABV7TJW1</accession>
<evidence type="ECO:0000256" key="1">
    <source>
        <dbReference type="ARBA" id="ARBA00022617"/>
    </source>
</evidence>
<keyword evidence="1 4" id="KW-0349">Heme</keyword>
<dbReference type="RefSeq" id="WP_386736446.1">
    <property type="nucleotide sequence ID" value="NZ_JBHRXI010000016.1"/>
</dbReference>
<keyword evidence="2 4" id="KW-0479">Metal-binding</keyword>
<dbReference type="Pfam" id="PF00034">
    <property type="entry name" value="Cytochrom_C"/>
    <property type="match status" value="1"/>
</dbReference>
<dbReference type="InterPro" id="IPR009056">
    <property type="entry name" value="Cyt_c-like_dom"/>
</dbReference>
<evidence type="ECO:0000256" key="2">
    <source>
        <dbReference type="ARBA" id="ARBA00022723"/>
    </source>
</evidence>
<keyword evidence="3 4" id="KW-0408">Iron</keyword>
<evidence type="ECO:0000313" key="7">
    <source>
        <dbReference type="EMBL" id="MFC3615185.1"/>
    </source>
</evidence>
<evidence type="ECO:0000313" key="8">
    <source>
        <dbReference type="Proteomes" id="UP001595629"/>
    </source>
</evidence>
<gene>
    <name evidence="7" type="ORF">ACFORG_15575</name>
</gene>
<reference evidence="8" key="1">
    <citation type="journal article" date="2019" name="Int. J. Syst. Evol. Microbiol.">
        <title>The Global Catalogue of Microorganisms (GCM) 10K type strain sequencing project: providing services to taxonomists for standard genome sequencing and annotation.</title>
        <authorList>
            <consortium name="The Broad Institute Genomics Platform"/>
            <consortium name="The Broad Institute Genome Sequencing Center for Infectious Disease"/>
            <person name="Wu L."/>
            <person name="Ma J."/>
        </authorList>
    </citation>
    <scope>NUCLEOTIDE SEQUENCE [LARGE SCALE GENOMIC DNA]</scope>
    <source>
        <strain evidence="8">KCTC 42911</strain>
    </source>
</reference>
<dbReference type="PROSITE" id="PS51007">
    <property type="entry name" value="CYTC"/>
    <property type="match status" value="1"/>
</dbReference>